<feature type="transmembrane region" description="Helical" evidence="5">
    <location>
        <begin position="83"/>
        <end position="107"/>
    </location>
</feature>
<feature type="transmembrane region" description="Helical" evidence="5">
    <location>
        <begin position="6"/>
        <end position="24"/>
    </location>
</feature>
<dbReference type="Pfam" id="PF02674">
    <property type="entry name" value="Colicin_V"/>
    <property type="match status" value="1"/>
</dbReference>
<accession>A0A235B8Y4</accession>
<reference evidence="6 7" key="1">
    <citation type="submission" date="2017-07" db="EMBL/GenBank/DDBJ databases">
        <title>The genome sequence of Paludifilum halophilum highlights mechanisms for microbial adaptation to high salt environemnts.</title>
        <authorList>
            <person name="Belbahri L."/>
        </authorList>
    </citation>
    <scope>NUCLEOTIDE SEQUENCE [LARGE SCALE GENOMIC DNA]</scope>
    <source>
        <strain evidence="6 7">DSM 102817</strain>
    </source>
</reference>
<evidence type="ECO:0000256" key="1">
    <source>
        <dbReference type="ARBA" id="ARBA00004141"/>
    </source>
</evidence>
<keyword evidence="7" id="KW-1185">Reference proteome</keyword>
<dbReference type="AlphaFoldDB" id="A0A235B8Y4"/>
<sequence>MHTMSIMDGIIVFLIVGGLIQGYRKGLIKEAASLISVLLALFVAYRYSGDIAPILRENVPWPDSWGSEGMIGLLPVEQALSTVLAFVLLFIVTKILVSTVASVLTGIASLPILAQINRIGGAAFGLVKVLLVVMIAVNLLQLLPWSDGRDIVKESSLSQGILQMTPDLTGTDETVDQP</sequence>
<proteinExistence type="predicted"/>
<evidence type="ECO:0000256" key="3">
    <source>
        <dbReference type="ARBA" id="ARBA00022989"/>
    </source>
</evidence>
<evidence type="ECO:0000256" key="2">
    <source>
        <dbReference type="ARBA" id="ARBA00022692"/>
    </source>
</evidence>
<dbReference type="EMBL" id="NOWF01000003">
    <property type="protein sequence ID" value="OYD08347.1"/>
    <property type="molecule type" value="Genomic_DNA"/>
</dbReference>
<feature type="transmembrane region" description="Helical" evidence="5">
    <location>
        <begin position="119"/>
        <end position="140"/>
    </location>
</feature>
<evidence type="ECO:0008006" key="8">
    <source>
        <dbReference type="Google" id="ProtNLM"/>
    </source>
</evidence>
<dbReference type="PANTHER" id="PTHR37306:SF1">
    <property type="entry name" value="COLICIN V PRODUCTION PROTEIN"/>
    <property type="match status" value="1"/>
</dbReference>
<dbReference type="InterPro" id="IPR003825">
    <property type="entry name" value="Colicin-V_CvpA"/>
</dbReference>
<keyword evidence="3 5" id="KW-1133">Transmembrane helix</keyword>
<organism evidence="6 7">
    <name type="scientific">Paludifilum halophilum</name>
    <dbReference type="NCBI Taxonomy" id="1642702"/>
    <lineage>
        <taxon>Bacteria</taxon>
        <taxon>Bacillati</taxon>
        <taxon>Bacillota</taxon>
        <taxon>Bacilli</taxon>
        <taxon>Bacillales</taxon>
        <taxon>Thermoactinomycetaceae</taxon>
        <taxon>Paludifilum</taxon>
    </lineage>
</organism>
<evidence type="ECO:0000313" key="7">
    <source>
        <dbReference type="Proteomes" id="UP000215459"/>
    </source>
</evidence>
<dbReference type="PANTHER" id="PTHR37306">
    <property type="entry name" value="COLICIN V PRODUCTION PROTEIN"/>
    <property type="match status" value="1"/>
</dbReference>
<evidence type="ECO:0000256" key="5">
    <source>
        <dbReference type="SAM" id="Phobius"/>
    </source>
</evidence>
<dbReference type="OrthoDB" id="1809613at2"/>
<name>A0A235B8Y4_9BACL</name>
<dbReference type="Proteomes" id="UP000215459">
    <property type="component" value="Unassembled WGS sequence"/>
</dbReference>
<comment type="caution">
    <text evidence="6">The sequence shown here is derived from an EMBL/GenBank/DDBJ whole genome shotgun (WGS) entry which is preliminary data.</text>
</comment>
<keyword evidence="2 5" id="KW-0812">Transmembrane</keyword>
<gene>
    <name evidence="6" type="ORF">CHM34_05755</name>
</gene>
<evidence type="ECO:0000313" key="6">
    <source>
        <dbReference type="EMBL" id="OYD08347.1"/>
    </source>
</evidence>
<comment type="subcellular location">
    <subcellularLocation>
        <location evidence="1">Membrane</location>
        <topology evidence="1">Multi-pass membrane protein</topology>
    </subcellularLocation>
</comment>
<dbReference type="GO" id="GO:0009403">
    <property type="term" value="P:toxin biosynthetic process"/>
    <property type="evidence" value="ECO:0007669"/>
    <property type="project" value="InterPro"/>
</dbReference>
<evidence type="ECO:0000256" key="4">
    <source>
        <dbReference type="ARBA" id="ARBA00023136"/>
    </source>
</evidence>
<dbReference type="GO" id="GO:0016020">
    <property type="term" value="C:membrane"/>
    <property type="evidence" value="ECO:0007669"/>
    <property type="project" value="UniProtKB-SubCell"/>
</dbReference>
<protein>
    <recommendedName>
        <fullName evidence="8">Colicin V production protein</fullName>
    </recommendedName>
</protein>
<keyword evidence="4 5" id="KW-0472">Membrane</keyword>